<protein>
    <submittedName>
        <fullName evidence="1">Uncharacterized protein</fullName>
    </submittedName>
</protein>
<sequence>MNREQRARALRSALRRALQRNDGLSAAVIRHQLHEIEDTEPRQS</sequence>
<accession>G1FGS7</accession>
<gene>
    <name evidence="1" type="primary">214</name>
    <name evidence="1" type="ORF">THIBAULT_214</name>
</gene>
<dbReference type="EMBL" id="JN201525">
    <property type="protein sequence ID" value="AEJ94097.1"/>
    <property type="molecule type" value="Genomic_DNA"/>
</dbReference>
<dbReference type="KEGG" id="vg:18566113"/>
<reference evidence="1 2" key="1">
    <citation type="journal article" date="2012" name="J. Virol.">
        <title>Complete Genome Sequences of 138 Mycobacteriophages.</title>
        <authorList>
            <consortium name="the Science Education Alliance Phage Hunters Advancing Genomics and Evolutionary Science Program"/>
            <consortium name="the KwaZulu-Natal Research Institute for Tuberculosis and HIV Mycobacterial Genetics Course Students"/>
            <consortium name="the Phage Hunters Integrating Research and Education Program"/>
            <person name="Hatfull G.F."/>
        </authorList>
    </citation>
    <scope>NUCLEOTIDE SEQUENCE [LARGE SCALE GENOMIC DNA]</scope>
</reference>
<proteinExistence type="predicted"/>
<name>G1FGS7_9CAUD</name>
<keyword evidence="2" id="KW-1185">Reference proteome</keyword>
<evidence type="ECO:0000313" key="2">
    <source>
        <dbReference type="Proteomes" id="UP000008391"/>
    </source>
</evidence>
<organism evidence="1 2">
    <name type="scientific">Mycobacterium phage Thibault</name>
    <dbReference type="NCBI Taxonomy" id="1052673"/>
    <lineage>
        <taxon>Viruses</taxon>
        <taxon>Duplodnaviria</taxon>
        <taxon>Heunggongvirae</taxon>
        <taxon>Uroviricota</taxon>
        <taxon>Caudoviricetes</taxon>
        <taxon>Omegavirus</taxon>
        <taxon>Omegavirus thibault</taxon>
    </lineage>
</organism>
<dbReference type="Proteomes" id="UP000008391">
    <property type="component" value="Segment"/>
</dbReference>
<evidence type="ECO:0000313" key="1">
    <source>
        <dbReference type="EMBL" id="AEJ94097.1"/>
    </source>
</evidence>
<dbReference type="GeneID" id="18566113"/>
<dbReference type="RefSeq" id="YP_009018223.1">
    <property type="nucleotide sequence ID" value="NC_023738.1"/>
</dbReference>